<dbReference type="Proteomes" id="UP000593567">
    <property type="component" value="Unassembled WGS sequence"/>
</dbReference>
<comment type="caution">
    <text evidence="1">The sequence shown here is derived from an EMBL/GenBank/DDBJ whole genome shotgun (WGS) entry which is preliminary data.</text>
</comment>
<accession>A0A7J7KNX0</accession>
<keyword evidence="2" id="KW-1185">Reference proteome</keyword>
<protein>
    <submittedName>
        <fullName evidence="1">Uncharacterized protein</fullName>
    </submittedName>
</protein>
<evidence type="ECO:0000313" key="1">
    <source>
        <dbReference type="EMBL" id="KAF6039866.1"/>
    </source>
</evidence>
<dbReference type="AlphaFoldDB" id="A0A7J7KNX0"/>
<organism evidence="1 2">
    <name type="scientific">Bugula neritina</name>
    <name type="common">Brown bryozoan</name>
    <name type="synonym">Sertularia neritina</name>
    <dbReference type="NCBI Taxonomy" id="10212"/>
    <lineage>
        <taxon>Eukaryota</taxon>
        <taxon>Metazoa</taxon>
        <taxon>Spiralia</taxon>
        <taxon>Lophotrochozoa</taxon>
        <taxon>Bryozoa</taxon>
        <taxon>Gymnolaemata</taxon>
        <taxon>Cheilostomatida</taxon>
        <taxon>Flustrina</taxon>
        <taxon>Buguloidea</taxon>
        <taxon>Bugulidae</taxon>
        <taxon>Bugula</taxon>
    </lineage>
</organism>
<evidence type="ECO:0000313" key="2">
    <source>
        <dbReference type="Proteomes" id="UP000593567"/>
    </source>
</evidence>
<name>A0A7J7KNX0_BUGNE</name>
<sequence length="121" mass="13737">MHSNSVATLSVNMLTCVTFFRQEAYKFDVYATKSYPQPCLKYACCNGYTSLKGVCYGMVNLFQILTQMMHGQNIIATNGQQYKLPSVFKALLKYNGHYVNNINNWNVTFSYHIPLVIAATL</sequence>
<gene>
    <name evidence="1" type="ORF">EB796_001827</name>
</gene>
<dbReference type="EMBL" id="VXIV02000204">
    <property type="protein sequence ID" value="KAF6039866.1"/>
    <property type="molecule type" value="Genomic_DNA"/>
</dbReference>
<proteinExistence type="predicted"/>
<reference evidence="1" key="1">
    <citation type="submission" date="2020-06" db="EMBL/GenBank/DDBJ databases">
        <title>Draft genome of Bugula neritina, a colonial animal packing powerful symbionts and potential medicines.</title>
        <authorList>
            <person name="Rayko M."/>
        </authorList>
    </citation>
    <scope>NUCLEOTIDE SEQUENCE [LARGE SCALE GENOMIC DNA]</scope>
    <source>
        <strain evidence="1">Kwan_BN1</strain>
    </source>
</reference>